<dbReference type="PANTHER" id="PTHR48106">
    <property type="entry name" value="QUINONE OXIDOREDUCTASE PIG3-RELATED"/>
    <property type="match status" value="1"/>
</dbReference>
<evidence type="ECO:0000256" key="1">
    <source>
        <dbReference type="ARBA" id="ARBA00022857"/>
    </source>
</evidence>
<dbReference type="InterPro" id="IPR036291">
    <property type="entry name" value="NAD(P)-bd_dom_sf"/>
</dbReference>
<dbReference type="GO" id="GO:0016651">
    <property type="term" value="F:oxidoreductase activity, acting on NAD(P)H"/>
    <property type="evidence" value="ECO:0007669"/>
    <property type="project" value="TreeGrafter"/>
</dbReference>
<keyword evidence="2" id="KW-0560">Oxidoreductase</keyword>
<dbReference type="PANTHER" id="PTHR48106:SF18">
    <property type="entry name" value="QUINONE OXIDOREDUCTASE PIG3"/>
    <property type="match status" value="1"/>
</dbReference>
<dbReference type="STRING" id="1561003.Ark11_0621"/>
<dbReference type="EMBL" id="LN906597">
    <property type="protein sequence ID" value="CUT17457.1"/>
    <property type="molecule type" value="Genomic_DNA"/>
</dbReference>
<dbReference type="InterPro" id="IPR013149">
    <property type="entry name" value="ADH-like_C"/>
</dbReference>
<dbReference type="Gene3D" id="3.40.50.720">
    <property type="entry name" value="NAD(P)-binding Rossmann-like Domain"/>
    <property type="match status" value="1"/>
</dbReference>
<gene>
    <name evidence="4" type="ORF">Ark11_0621</name>
</gene>
<dbReference type="Pfam" id="PF00107">
    <property type="entry name" value="ADH_zinc_N"/>
    <property type="match status" value="1"/>
</dbReference>
<protein>
    <submittedName>
        <fullName evidence="4">Putative NAD(P)H quinone oxidoreductase</fullName>
    </submittedName>
</protein>
<organism evidence="4 5">
    <name type="scientific">Candidatus Ichthyocystis hellenicum</name>
    <dbReference type="NCBI Taxonomy" id="1561003"/>
    <lineage>
        <taxon>Bacteria</taxon>
        <taxon>Pseudomonadati</taxon>
        <taxon>Pseudomonadota</taxon>
        <taxon>Betaproteobacteria</taxon>
        <taxon>Burkholderiales</taxon>
        <taxon>Candidatus Ichthyocystis</taxon>
    </lineage>
</organism>
<sequence>MWYVNHSSMGKMILSKTEIIYPQKHQLRIRVAYAGINRTDVYQLQGLYRPPKNANPVLGLEVSGFVDAVGDDVPKELLGKRVCALVNGGGYSEYVVCFLGSCLIIPDEVLLSVAAGIPEAWFTAALFLHYIRPLSRGDRVIIHSILANVSRAAAMLSQWVGSSVWGTVGSAKKVDISPILPKENVFCRDLEDWDQSLIKASNGGVDVIFDVVGAATFSANSRVIGMNGTWLMVGFLSGAQLSKASLAPILLKQVTLRGATMRSQPKDVVGTIRNWLDTQWKSGLQLPDTVWLNHIFEFNQANEAHEKLMGSETVGKIVLQISSDEK</sequence>
<dbReference type="OrthoDB" id="9801186at2"/>
<evidence type="ECO:0000313" key="5">
    <source>
        <dbReference type="Proteomes" id="UP000198651"/>
    </source>
</evidence>
<dbReference type="AlphaFoldDB" id="A0A0S4M1F2"/>
<dbReference type="SUPFAM" id="SSF50129">
    <property type="entry name" value="GroES-like"/>
    <property type="match status" value="1"/>
</dbReference>
<keyword evidence="5" id="KW-1185">Reference proteome</keyword>
<feature type="domain" description="Enoyl reductase (ER)" evidence="3">
    <location>
        <begin position="7"/>
        <end position="319"/>
    </location>
</feature>
<dbReference type="Proteomes" id="UP000198651">
    <property type="component" value="Chromosome I"/>
</dbReference>
<name>A0A0S4M1F2_9BURK</name>
<dbReference type="Pfam" id="PF08240">
    <property type="entry name" value="ADH_N"/>
    <property type="match status" value="1"/>
</dbReference>
<keyword evidence="1" id="KW-0521">NADP</keyword>
<accession>A0A0S4M1F2</accession>
<dbReference type="RefSeq" id="WP_092342882.1">
    <property type="nucleotide sequence ID" value="NZ_FLSL01000085.1"/>
</dbReference>
<dbReference type="SMART" id="SM00829">
    <property type="entry name" value="PKS_ER"/>
    <property type="match status" value="1"/>
</dbReference>
<dbReference type="Gene3D" id="3.90.180.10">
    <property type="entry name" value="Medium-chain alcohol dehydrogenases, catalytic domain"/>
    <property type="match status" value="1"/>
</dbReference>
<dbReference type="InterPro" id="IPR011032">
    <property type="entry name" value="GroES-like_sf"/>
</dbReference>
<dbReference type="SUPFAM" id="SSF51735">
    <property type="entry name" value="NAD(P)-binding Rossmann-fold domains"/>
    <property type="match status" value="1"/>
</dbReference>
<evidence type="ECO:0000313" key="4">
    <source>
        <dbReference type="EMBL" id="CUT17457.1"/>
    </source>
</evidence>
<dbReference type="GO" id="GO:0070402">
    <property type="term" value="F:NADPH binding"/>
    <property type="evidence" value="ECO:0007669"/>
    <property type="project" value="TreeGrafter"/>
</dbReference>
<reference evidence="5" key="1">
    <citation type="submission" date="2015-11" db="EMBL/GenBank/DDBJ databases">
        <authorList>
            <person name="Seth-Smith H.M.B."/>
        </authorList>
    </citation>
    <scope>NUCLEOTIDE SEQUENCE [LARGE SCALE GENOMIC DNA]</scope>
    <source>
        <strain evidence="5">2013Ark11</strain>
    </source>
</reference>
<dbReference type="InterPro" id="IPR020843">
    <property type="entry name" value="ER"/>
</dbReference>
<proteinExistence type="predicted"/>
<dbReference type="InterPro" id="IPR013154">
    <property type="entry name" value="ADH-like_N"/>
</dbReference>
<evidence type="ECO:0000256" key="2">
    <source>
        <dbReference type="ARBA" id="ARBA00023002"/>
    </source>
</evidence>
<evidence type="ECO:0000259" key="3">
    <source>
        <dbReference type="SMART" id="SM00829"/>
    </source>
</evidence>